<dbReference type="Proteomes" id="UP000008909">
    <property type="component" value="Unassembled WGS sequence"/>
</dbReference>
<comment type="subcellular location">
    <subcellularLocation>
        <location evidence="1">Secreted</location>
    </subcellularLocation>
</comment>
<evidence type="ECO:0000259" key="5">
    <source>
        <dbReference type="SMART" id="SM00737"/>
    </source>
</evidence>
<proteinExistence type="inferred from homology"/>
<dbReference type="InterPro" id="IPR003172">
    <property type="entry name" value="ML_dom"/>
</dbReference>
<sequence>MQFFGPLICCLILYLSGVTEATIFTDCGSKNVTVSTVSIIPCDGDPCPLVKGTNSTIVIEFSAHKDIEPGDFRVLKTNVDGEFEVYALPPSDMCNHLTPACPIRAGRNYTYSFTDQVMMFFRQGLLDARWVLLDAKNETFVCVEFPLDIKGPEN</sequence>
<gene>
    <name evidence="6" type="ORF">CLF_112707</name>
</gene>
<evidence type="ECO:0000256" key="3">
    <source>
        <dbReference type="ARBA" id="ARBA00022525"/>
    </source>
</evidence>
<dbReference type="InterPro" id="IPR014756">
    <property type="entry name" value="Ig_E-set"/>
</dbReference>
<keyword evidence="3" id="KW-0964">Secreted</keyword>
<feature type="domain" description="MD-2-related lipid-recognition" evidence="5">
    <location>
        <begin position="24"/>
        <end position="147"/>
    </location>
</feature>
<keyword evidence="4" id="KW-0732">Signal</keyword>
<dbReference type="AlphaFoldDB" id="G7YWU8"/>
<evidence type="ECO:0000256" key="4">
    <source>
        <dbReference type="SAM" id="SignalP"/>
    </source>
</evidence>
<evidence type="ECO:0000256" key="1">
    <source>
        <dbReference type="ARBA" id="ARBA00004613"/>
    </source>
</evidence>
<dbReference type="GO" id="GO:0005576">
    <property type="term" value="C:extracellular region"/>
    <property type="evidence" value="ECO:0007669"/>
    <property type="project" value="UniProtKB-SubCell"/>
</dbReference>
<keyword evidence="7" id="KW-1185">Reference proteome</keyword>
<accession>G7YWU8</accession>
<dbReference type="GO" id="GO:0032934">
    <property type="term" value="F:sterol binding"/>
    <property type="evidence" value="ECO:0007669"/>
    <property type="project" value="InterPro"/>
</dbReference>
<name>G7YWU8_CLOSI</name>
<dbReference type="GO" id="GO:0015918">
    <property type="term" value="P:sterol transport"/>
    <property type="evidence" value="ECO:0007669"/>
    <property type="project" value="InterPro"/>
</dbReference>
<evidence type="ECO:0000313" key="7">
    <source>
        <dbReference type="Proteomes" id="UP000008909"/>
    </source>
</evidence>
<feature type="signal peptide" evidence="4">
    <location>
        <begin position="1"/>
        <end position="21"/>
    </location>
</feature>
<dbReference type="Pfam" id="PF02221">
    <property type="entry name" value="E1_DerP2_DerF2"/>
    <property type="match status" value="1"/>
</dbReference>
<dbReference type="SMART" id="SM00737">
    <property type="entry name" value="ML"/>
    <property type="match status" value="1"/>
</dbReference>
<dbReference type="InterPro" id="IPR039670">
    <property type="entry name" value="NPC2-like"/>
</dbReference>
<dbReference type="Gene3D" id="2.60.40.770">
    <property type="match status" value="1"/>
</dbReference>
<dbReference type="FunFam" id="2.60.40.770:FF:000001">
    <property type="entry name" value="NPC intracellular cholesterol transporter 2"/>
    <property type="match status" value="1"/>
</dbReference>
<dbReference type="SUPFAM" id="SSF81296">
    <property type="entry name" value="E set domains"/>
    <property type="match status" value="1"/>
</dbReference>
<reference key="2">
    <citation type="submission" date="2011-10" db="EMBL/GenBank/DDBJ databases">
        <title>The genome and transcriptome sequence of Clonorchis sinensis provide insights into the carcinogenic liver fluke.</title>
        <authorList>
            <person name="Wang X."/>
            <person name="Huang Y."/>
            <person name="Chen W."/>
            <person name="Liu H."/>
            <person name="Guo L."/>
            <person name="Chen Y."/>
            <person name="Luo F."/>
            <person name="Zhou W."/>
            <person name="Sun J."/>
            <person name="Mao Q."/>
            <person name="Liang P."/>
            <person name="Zhou C."/>
            <person name="Tian Y."/>
            <person name="Men J."/>
            <person name="Lv X."/>
            <person name="Huang L."/>
            <person name="Zhou J."/>
            <person name="Hu Y."/>
            <person name="Li R."/>
            <person name="Zhang F."/>
            <person name="Lei H."/>
            <person name="Li X."/>
            <person name="Hu X."/>
            <person name="Liang C."/>
            <person name="Xu J."/>
            <person name="Wu Z."/>
            <person name="Yu X."/>
        </authorList>
    </citation>
    <scope>NUCLEOTIDE SEQUENCE</scope>
    <source>
        <strain>Henan</strain>
    </source>
</reference>
<evidence type="ECO:0000256" key="2">
    <source>
        <dbReference type="ARBA" id="ARBA00006370"/>
    </source>
</evidence>
<dbReference type="PANTHER" id="PTHR11306">
    <property type="entry name" value="NIEMANN PICK TYPE C2 PROTEIN NPC2-RELATED"/>
    <property type="match status" value="1"/>
</dbReference>
<reference evidence="6" key="1">
    <citation type="journal article" date="2011" name="Genome Biol.">
        <title>The draft genome of the carcinogenic human liver fluke Clonorchis sinensis.</title>
        <authorList>
            <person name="Wang X."/>
            <person name="Chen W."/>
            <person name="Huang Y."/>
            <person name="Sun J."/>
            <person name="Men J."/>
            <person name="Liu H."/>
            <person name="Luo F."/>
            <person name="Guo L."/>
            <person name="Lv X."/>
            <person name="Deng C."/>
            <person name="Zhou C."/>
            <person name="Fan Y."/>
            <person name="Li X."/>
            <person name="Huang L."/>
            <person name="Hu Y."/>
            <person name="Liang C."/>
            <person name="Hu X."/>
            <person name="Xu J."/>
            <person name="Yu X."/>
        </authorList>
    </citation>
    <scope>NUCLEOTIDE SEQUENCE [LARGE SCALE GENOMIC DNA]</scope>
    <source>
        <strain evidence="6">Henan</strain>
    </source>
</reference>
<feature type="chain" id="PRO_5003506590" evidence="4">
    <location>
        <begin position="22"/>
        <end position="154"/>
    </location>
</feature>
<dbReference type="EMBL" id="DF144742">
    <property type="protein sequence ID" value="GAA57428.1"/>
    <property type="molecule type" value="Genomic_DNA"/>
</dbReference>
<comment type="similarity">
    <text evidence="2">Belongs to the NPC2 family.</text>
</comment>
<dbReference type="PANTHER" id="PTHR11306:SF68">
    <property type="entry name" value="NPC INTRACELLULAR CHOLESTEROL TRANSPORTER 2"/>
    <property type="match status" value="1"/>
</dbReference>
<organism evidence="6 7">
    <name type="scientific">Clonorchis sinensis</name>
    <name type="common">Chinese liver fluke</name>
    <dbReference type="NCBI Taxonomy" id="79923"/>
    <lineage>
        <taxon>Eukaryota</taxon>
        <taxon>Metazoa</taxon>
        <taxon>Spiralia</taxon>
        <taxon>Lophotrochozoa</taxon>
        <taxon>Platyhelminthes</taxon>
        <taxon>Trematoda</taxon>
        <taxon>Digenea</taxon>
        <taxon>Opisthorchiida</taxon>
        <taxon>Opisthorchiata</taxon>
        <taxon>Opisthorchiidae</taxon>
        <taxon>Clonorchis</taxon>
    </lineage>
</organism>
<protein>
    <submittedName>
        <fullName evidence="6">Niemann-Pick C2 protein</fullName>
    </submittedName>
</protein>
<evidence type="ECO:0000313" key="6">
    <source>
        <dbReference type="EMBL" id="GAA57428.1"/>
    </source>
</evidence>